<sequence length="301" mass="33958">MAESTQLILNAIKQTTDEWRANDQKRDAGLPTQFPDVTRYDNLSYGPAGVENLLDVYTPKEIKKNVPVIIDVHGGGNVYGSKELYQHYCLGWARAGFGVVNFNYRLAPNTPFPGALRDTALIGKWVSEHGEAYHLDTNNVFIIGDSAGGTLAEQYLTAYSNEDYRKSLGLADSGKLQIRGSCLNSGFYFIKRAGAVPENSMMSAYYTPAVLKKYDRELHTENFVTEKFPSVFVMTANHDFLHDEGIRFDQFLIDRGITHEFRVYGTEEEPREHVFQLNQRDNVAAKANHAQAEFLRSLVKK</sequence>
<dbReference type="AlphaFoldDB" id="A0AAP5TDB5"/>
<dbReference type="PANTHER" id="PTHR23024">
    <property type="entry name" value="ARYLACETAMIDE DEACETYLASE"/>
    <property type="match status" value="1"/>
</dbReference>
<proteinExistence type="predicted"/>
<organism evidence="2 5">
    <name type="scientific">Pediococcus parvulus</name>
    <dbReference type="NCBI Taxonomy" id="54062"/>
    <lineage>
        <taxon>Bacteria</taxon>
        <taxon>Bacillati</taxon>
        <taxon>Bacillota</taxon>
        <taxon>Bacilli</taxon>
        <taxon>Lactobacillales</taxon>
        <taxon>Lactobacillaceae</taxon>
        <taxon>Pediococcus</taxon>
    </lineage>
</organism>
<gene>
    <name evidence="3" type="ORF">A7K95_06595</name>
    <name evidence="2" type="ORF">GA842_10270</name>
</gene>
<comment type="caution">
    <text evidence="2">The sequence shown here is derived from an EMBL/GenBank/DDBJ whole genome shotgun (WGS) entry which is preliminary data.</text>
</comment>
<dbReference type="PANTHER" id="PTHR23024:SF24">
    <property type="entry name" value="ALPHA_BETA HYDROLASE FOLD-3 DOMAIN-CONTAINING PROTEIN"/>
    <property type="match status" value="1"/>
</dbReference>
<dbReference type="InterPro" id="IPR013094">
    <property type="entry name" value="AB_hydrolase_3"/>
</dbReference>
<dbReference type="InterPro" id="IPR050466">
    <property type="entry name" value="Carboxylest/Gibb_receptor"/>
</dbReference>
<dbReference type="Proteomes" id="UP001275867">
    <property type="component" value="Unassembled WGS sequence"/>
</dbReference>
<evidence type="ECO:0000313" key="5">
    <source>
        <dbReference type="Proteomes" id="UP001275867"/>
    </source>
</evidence>
<reference evidence="2" key="2">
    <citation type="submission" date="2019-10" db="EMBL/GenBank/DDBJ databases">
        <title>Malate fermentation in French cider.</title>
        <authorList>
            <person name="Cousin F.J."/>
            <person name="Medina Fernandez S."/>
            <person name="Misery B."/>
            <person name="Laplace J.-M."/>
            <person name="Cretenet M."/>
        </authorList>
    </citation>
    <scope>NUCLEOTIDE SEQUENCE</scope>
    <source>
        <strain evidence="2">UCMA15901</strain>
    </source>
</reference>
<evidence type="ECO:0000313" key="2">
    <source>
        <dbReference type="EMBL" id="MDV7695222.1"/>
    </source>
</evidence>
<name>A0AAP5TDB5_9LACO</name>
<keyword evidence="2" id="KW-0378">Hydrolase</keyword>
<dbReference type="RefSeq" id="WP_068806430.1">
    <property type="nucleotide sequence ID" value="NZ_CP158977.1"/>
</dbReference>
<reference evidence="3 4" key="1">
    <citation type="submission" date="2016-05" db="EMBL/GenBank/DDBJ databases">
        <title>Draft genome sequence of Pediococcus parvulus 2.6, a probiotic beta-glucan producer strain.</title>
        <authorList>
            <person name="Mohedano M.L."/>
            <person name="Perez-Ramos A."/>
            <person name="Duenas M.T."/>
            <person name="Lamontanara A."/>
            <person name="Orru L."/>
            <person name="Spano G."/>
            <person name="Capozzi V."/>
            <person name="Lopez P."/>
        </authorList>
    </citation>
    <scope>NUCLEOTIDE SEQUENCE [LARGE SCALE GENOMIC DNA]</scope>
    <source>
        <strain evidence="3 4">2.6</strain>
    </source>
</reference>
<keyword evidence="4" id="KW-1185">Reference proteome</keyword>
<protein>
    <submittedName>
        <fullName evidence="2">Alpha/beta hydrolase fold domain-containing protein</fullName>
    </submittedName>
</protein>
<evidence type="ECO:0000259" key="1">
    <source>
        <dbReference type="Pfam" id="PF07859"/>
    </source>
</evidence>
<feature type="domain" description="Alpha/beta hydrolase fold-3" evidence="1">
    <location>
        <begin position="70"/>
        <end position="265"/>
    </location>
</feature>
<dbReference type="Proteomes" id="UP000077280">
    <property type="component" value="Unassembled WGS sequence"/>
</dbReference>
<dbReference type="EMBL" id="LXND01000046">
    <property type="protein sequence ID" value="OAD64100.1"/>
    <property type="molecule type" value="Genomic_DNA"/>
</dbReference>
<dbReference type="Gene3D" id="3.40.50.1820">
    <property type="entry name" value="alpha/beta hydrolase"/>
    <property type="match status" value="1"/>
</dbReference>
<accession>A0AAP5TDB5</accession>
<dbReference type="InterPro" id="IPR029058">
    <property type="entry name" value="AB_hydrolase_fold"/>
</dbReference>
<dbReference type="EMBL" id="WERX01000048">
    <property type="protein sequence ID" value="MDV7695222.1"/>
    <property type="molecule type" value="Genomic_DNA"/>
</dbReference>
<dbReference type="Pfam" id="PF07859">
    <property type="entry name" value="Abhydrolase_3"/>
    <property type="match status" value="1"/>
</dbReference>
<evidence type="ECO:0000313" key="3">
    <source>
        <dbReference type="EMBL" id="OAD64100.1"/>
    </source>
</evidence>
<dbReference type="SUPFAM" id="SSF53474">
    <property type="entry name" value="alpha/beta-Hydrolases"/>
    <property type="match status" value="1"/>
</dbReference>
<evidence type="ECO:0000313" key="4">
    <source>
        <dbReference type="Proteomes" id="UP000077280"/>
    </source>
</evidence>
<dbReference type="GO" id="GO:0016787">
    <property type="term" value="F:hydrolase activity"/>
    <property type="evidence" value="ECO:0007669"/>
    <property type="project" value="UniProtKB-KW"/>
</dbReference>